<evidence type="ECO:0000313" key="4">
    <source>
        <dbReference type="Proteomes" id="UP000612899"/>
    </source>
</evidence>
<accession>A0A8J3Q4R0</accession>
<dbReference type="InterPro" id="IPR024031">
    <property type="entry name" value="MSMEG_5819/OxyR"/>
</dbReference>
<sequence length="137" mass="15192">MFTEQETEYLTGQRLGRLATVTPQGRAHVIPTGFRLNGEHTTIEIGGHNLTTRRPLYLRNIEANPWVAFVVDDLATVNPWTPRGVTVKGRAVIHEQGGEERLGRGFDPLWIELVPTRITSWGIGSSAFGPPHSRKVG</sequence>
<name>A0A8J3Q4R0_9ACTN</name>
<keyword evidence="4" id="KW-1185">Reference proteome</keyword>
<dbReference type="NCBIfam" id="TIGR04023">
    <property type="entry name" value="PPOX_MSMEG_5819"/>
    <property type="match status" value="1"/>
</dbReference>
<dbReference type="PANTHER" id="PTHR35176:SF6">
    <property type="entry name" value="HEME OXYGENASE HI_0854-RELATED"/>
    <property type="match status" value="1"/>
</dbReference>
<dbReference type="EMBL" id="BONY01000007">
    <property type="protein sequence ID" value="GIH03351.1"/>
    <property type="molecule type" value="Genomic_DNA"/>
</dbReference>
<evidence type="ECO:0000313" key="3">
    <source>
        <dbReference type="EMBL" id="GIH03351.1"/>
    </source>
</evidence>
<dbReference type="InterPro" id="IPR011576">
    <property type="entry name" value="Pyridox_Oxase_N"/>
</dbReference>
<dbReference type="InterPro" id="IPR052019">
    <property type="entry name" value="F420H2_bilvrd_red/Heme_oxyg"/>
</dbReference>
<dbReference type="InterPro" id="IPR012349">
    <property type="entry name" value="Split_barrel_FMN-bd"/>
</dbReference>
<dbReference type="Pfam" id="PF01243">
    <property type="entry name" value="PNPOx_N"/>
    <property type="match status" value="1"/>
</dbReference>
<proteinExistence type="predicted"/>
<evidence type="ECO:0000259" key="2">
    <source>
        <dbReference type="Pfam" id="PF01243"/>
    </source>
</evidence>
<dbReference type="GO" id="GO:0070967">
    <property type="term" value="F:coenzyme F420 binding"/>
    <property type="evidence" value="ECO:0007669"/>
    <property type="project" value="TreeGrafter"/>
</dbReference>
<dbReference type="GO" id="GO:0016627">
    <property type="term" value="F:oxidoreductase activity, acting on the CH-CH group of donors"/>
    <property type="evidence" value="ECO:0007669"/>
    <property type="project" value="TreeGrafter"/>
</dbReference>
<dbReference type="Proteomes" id="UP000612899">
    <property type="component" value="Unassembled WGS sequence"/>
</dbReference>
<dbReference type="GO" id="GO:0005829">
    <property type="term" value="C:cytosol"/>
    <property type="evidence" value="ECO:0007669"/>
    <property type="project" value="TreeGrafter"/>
</dbReference>
<gene>
    <name evidence="3" type="ORF">Rhe02_14180</name>
</gene>
<keyword evidence="1" id="KW-0560">Oxidoreductase</keyword>
<reference evidence="3" key="1">
    <citation type="submission" date="2021-01" db="EMBL/GenBank/DDBJ databases">
        <title>Whole genome shotgun sequence of Rhizocola hellebori NBRC 109834.</title>
        <authorList>
            <person name="Komaki H."/>
            <person name="Tamura T."/>
        </authorList>
    </citation>
    <scope>NUCLEOTIDE SEQUENCE</scope>
    <source>
        <strain evidence="3">NBRC 109834</strain>
    </source>
</reference>
<organism evidence="3 4">
    <name type="scientific">Rhizocola hellebori</name>
    <dbReference type="NCBI Taxonomy" id="1392758"/>
    <lineage>
        <taxon>Bacteria</taxon>
        <taxon>Bacillati</taxon>
        <taxon>Actinomycetota</taxon>
        <taxon>Actinomycetes</taxon>
        <taxon>Micromonosporales</taxon>
        <taxon>Micromonosporaceae</taxon>
        <taxon>Rhizocola</taxon>
    </lineage>
</organism>
<feature type="domain" description="Pyridoxamine 5'-phosphate oxidase N-terminal" evidence="2">
    <location>
        <begin position="3"/>
        <end position="99"/>
    </location>
</feature>
<dbReference type="AlphaFoldDB" id="A0A8J3Q4R0"/>
<dbReference type="PANTHER" id="PTHR35176">
    <property type="entry name" value="HEME OXYGENASE HI_0854-RELATED"/>
    <property type="match status" value="1"/>
</dbReference>
<comment type="caution">
    <text evidence="3">The sequence shown here is derived from an EMBL/GenBank/DDBJ whole genome shotgun (WGS) entry which is preliminary data.</text>
</comment>
<dbReference type="SUPFAM" id="SSF50475">
    <property type="entry name" value="FMN-binding split barrel"/>
    <property type="match status" value="1"/>
</dbReference>
<evidence type="ECO:0000256" key="1">
    <source>
        <dbReference type="ARBA" id="ARBA00023002"/>
    </source>
</evidence>
<protein>
    <submittedName>
        <fullName evidence="3">PPOX class F420-dependent oxidoreductase</fullName>
    </submittedName>
</protein>
<dbReference type="Gene3D" id="2.30.110.10">
    <property type="entry name" value="Electron Transport, Fmn-binding Protein, Chain A"/>
    <property type="match status" value="1"/>
</dbReference>